<dbReference type="SUPFAM" id="SSF52980">
    <property type="entry name" value="Restriction endonuclease-like"/>
    <property type="match status" value="1"/>
</dbReference>
<sequence length="183" mass="20427">MSIKAEATIEDLYRLPENSKAEIVNGKLILMSPTGFLPGRASGEIYVSLRDYERRTKNGYALPDNVGFIVNLPKRRSFSPDAAFYIGKPTGGKFLDGAPVFAAEVRSENDYGAVAEEDMQAKRRDYFAAGTLVVWDVDVLKEEVIRVYRASNPEQPQVYRRGEVAEAEPAVPGWFMPVDDLFV</sequence>
<dbReference type="EMBL" id="NMQA01000054">
    <property type="protein sequence ID" value="PLZ99953.1"/>
    <property type="molecule type" value="Genomic_DNA"/>
</dbReference>
<dbReference type="PANTHER" id="PTHR34107">
    <property type="entry name" value="SLL0198 PROTEIN-RELATED"/>
    <property type="match status" value="1"/>
</dbReference>
<name>A0A2N6KJV9_9CYAN</name>
<reference evidence="2 3" key="1">
    <citation type="submission" date="2017-07" db="EMBL/GenBank/DDBJ databases">
        <title>Genomes of Fischerella (Mastigocladus) sp. strains.</title>
        <authorList>
            <person name="Miller S.R."/>
        </authorList>
    </citation>
    <scope>NUCLEOTIDE SEQUENCE [LARGE SCALE GENOMIC DNA]</scope>
    <source>
        <strain evidence="2 3">CCMEE 5268</strain>
    </source>
</reference>
<dbReference type="Pfam" id="PF05685">
    <property type="entry name" value="Uma2"/>
    <property type="match status" value="1"/>
</dbReference>
<evidence type="ECO:0000313" key="3">
    <source>
        <dbReference type="Proteomes" id="UP000235025"/>
    </source>
</evidence>
<dbReference type="InterPro" id="IPR011335">
    <property type="entry name" value="Restrct_endonuc-II-like"/>
</dbReference>
<dbReference type="AlphaFoldDB" id="A0A2N6KJV9"/>
<proteinExistence type="predicted"/>
<protein>
    <recommendedName>
        <fullName evidence="1">Putative restriction endonuclease domain-containing protein</fullName>
    </recommendedName>
</protein>
<accession>A0A2N6KJV9</accession>
<dbReference type="Proteomes" id="UP000235025">
    <property type="component" value="Unassembled WGS sequence"/>
</dbReference>
<comment type="caution">
    <text evidence="2">The sequence shown here is derived from an EMBL/GenBank/DDBJ whole genome shotgun (WGS) entry which is preliminary data.</text>
</comment>
<dbReference type="InterPro" id="IPR008538">
    <property type="entry name" value="Uma2"/>
</dbReference>
<dbReference type="CDD" id="cd06260">
    <property type="entry name" value="DUF820-like"/>
    <property type="match status" value="1"/>
</dbReference>
<dbReference type="PANTHER" id="PTHR34107:SF1">
    <property type="entry name" value="SLL0198 PROTEIN"/>
    <property type="match status" value="1"/>
</dbReference>
<feature type="domain" description="Putative restriction endonuclease" evidence="1">
    <location>
        <begin position="10"/>
        <end position="178"/>
    </location>
</feature>
<evidence type="ECO:0000259" key="1">
    <source>
        <dbReference type="Pfam" id="PF05685"/>
    </source>
</evidence>
<dbReference type="Gene3D" id="3.90.1570.10">
    <property type="entry name" value="tt1808, chain A"/>
    <property type="match status" value="1"/>
</dbReference>
<dbReference type="InterPro" id="IPR012296">
    <property type="entry name" value="Nuclease_put_TT1808"/>
</dbReference>
<gene>
    <name evidence="2" type="ORF">CEN50_05370</name>
</gene>
<evidence type="ECO:0000313" key="2">
    <source>
        <dbReference type="EMBL" id="PLZ99953.1"/>
    </source>
</evidence>
<organism evidence="2 3">
    <name type="scientific">Fischerella thermalis CCMEE 5268</name>
    <dbReference type="NCBI Taxonomy" id="2019662"/>
    <lineage>
        <taxon>Bacteria</taxon>
        <taxon>Bacillati</taxon>
        <taxon>Cyanobacteriota</taxon>
        <taxon>Cyanophyceae</taxon>
        <taxon>Nostocales</taxon>
        <taxon>Hapalosiphonaceae</taxon>
        <taxon>Fischerella</taxon>
    </lineage>
</organism>